<proteinExistence type="predicted"/>
<accession>A0A1B7LUJ5</accession>
<keyword evidence="2" id="KW-1185">Reference proteome</keyword>
<sequence>MLDTEEVSDQFDKATEKLEFQDQLQTLSTLLQELGYQPELIVAEAGDISRGLVFKLPAGRSERAVVVDHNTIETILEMELQSWRSLRKYDGVWNPVEGTIEVLINERHGALLRYGLHRVPNASKVDENWASVPEVVLTDKESGATIRIGSMSDEGIALIRRGYRSYTSR</sequence>
<evidence type="ECO:0000313" key="1">
    <source>
        <dbReference type="EMBL" id="OAV51126.1"/>
    </source>
</evidence>
<gene>
    <name evidence="1" type="ORF">A6F49_02255</name>
</gene>
<reference evidence="1 2" key="1">
    <citation type="submission" date="2016-04" db="EMBL/GenBank/DDBJ databases">
        <title>First whole genome shotgun sequence of the bacterium Enteractinococcus sp. strain UASWS1574.</title>
        <authorList>
            <person name="Crovadore J."/>
            <person name="Chablais R."/>
            <person name="Lefort F."/>
        </authorList>
    </citation>
    <scope>NUCLEOTIDE SEQUENCE [LARGE SCALE GENOMIC DNA]</scope>
    <source>
        <strain evidence="1 2">UASWS1574</strain>
    </source>
</reference>
<evidence type="ECO:0000313" key="2">
    <source>
        <dbReference type="Proteomes" id="UP000078292"/>
    </source>
</evidence>
<organism evidence="1 2">
    <name type="scientific">Enteractinococcus helveticum</name>
    <dbReference type="NCBI Taxonomy" id="1837282"/>
    <lineage>
        <taxon>Bacteria</taxon>
        <taxon>Bacillati</taxon>
        <taxon>Actinomycetota</taxon>
        <taxon>Actinomycetes</taxon>
        <taxon>Micrococcales</taxon>
        <taxon>Micrococcaceae</taxon>
    </lineage>
</organism>
<dbReference type="AlphaFoldDB" id="A0A1B7LUJ5"/>
<name>A0A1B7LUJ5_9MICC</name>
<dbReference type="EMBL" id="LXEY01000117">
    <property type="protein sequence ID" value="OAV51126.1"/>
    <property type="molecule type" value="Genomic_DNA"/>
</dbReference>
<dbReference type="Proteomes" id="UP000078292">
    <property type="component" value="Unassembled WGS sequence"/>
</dbReference>
<protein>
    <submittedName>
        <fullName evidence="1">Uncharacterized protein</fullName>
    </submittedName>
</protein>
<comment type="caution">
    <text evidence="1">The sequence shown here is derived from an EMBL/GenBank/DDBJ whole genome shotgun (WGS) entry which is preliminary data.</text>
</comment>